<protein>
    <submittedName>
        <fullName evidence="2">Uncharacterized protein</fullName>
    </submittedName>
</protein>
<comment type="caution">
    <text evidence="2">The sequence shown here is derived from an EMBL/GenBank/DDBJ whole genome shotgun (WGS) entry which is preliminary data.</text>
</comment>
<dbReference type="RefSeq" id="WP_119575023.1">
    <property type="nucleotide sequence ID" value="NZ_QXEC01000008.1"/>
</dbReference>
<dbReference type="OrthoDB" id="3405758at2"/>
<feature type="region of interest" description="Disordered" evidence="1">
    <location>
        <begin position="1"/>
        <end position="90"/>
    </location>
</feature>
<reference evidence="2 3" key="1">
    <citation type="submission" date="2018-08" db="EMBL/GenBank/DDBJ databases">
        <title>Jishengella sp. nov., isolated from a root of Azadirachta indica A. Juss. var. siamensis Valenton.</title>
        <authorList>
            <person name="Kuncharoen N."/>
            <person name="Tanasupawat S."/>
            <person name="Kudo T."/>
            <person name="Ohkuma M."/>
        </authorList>
    </citation>
    <scope>NUCLEOTIDE SEQUENCE [LARGE SCALE GENOMIC DNA]</scope>
    <source>
        <strain evidence="2 3">AZ1-13</strain>
    </source>
</reference>
<organism evidence="2 3">
    <name type="scientific">Micromonospora radicis</name>
    <dbReference type="NCBI Taxonomy" id="1894971"/>
    <lineage>
        <taxon>Bacteria</taxon>
        <taxon>Bacillati</taxon>
        <taxon>Actinomycetota</taxon>
        <taxon>Actinomycetes</taxon>
        <taxon>Micromonosporales</taxon>
        <taxon>Micromonosporaceae</taxon>
        <taxon>Micromonospora</taxon>
    </lineage>
</organism>
<dbReference type="EMBL" id="QXEC01000008">
    <property type="protein sequence ID" value="RIV38935.1"/>
    <property type="molecule type" value="Genomic_DNA"/>
</dbReference>
<sequence length="90" mass="9755">MAESAKKVAEEAEHRLDNLAENVRRRFDRLTKGRFSDQIRAGRFGGQQGSGGDRNAGDNPGARAAQGNRGGHGAGQARTDQHRRERGGSR</sequence>
<feature type="compositionally biased region" description="Gly residues" evidence="1">
    <location>
        <begin position="43"/>
        <end position="54"/>
    </location>
</feature>
<evidence type="ECO:0000256" key="1">
    <source>
        <dbReference type="SAM" id="MobiDB-lite"/>
    </source>
</evidence>
<feature type="compositionally biased region" description="Basic and acidic residues" evidence="1">
    <location>
        <begin position="1"/>
        <end position="37"/>
    </location>
</feature>
<name>A0A418MW98_9ACTN</name>
<proteinExistence type="predicted"/>
<feature type="compositionally biased region" description="Basic and acidic residues" evidence="1">
    <location>
        <begin position="79"/>
        <end position="90"/>
    </location>
</feature>
<dbReference type="AlphaFoldDB" id="A0A418MW98"/>
<evidence type="ECO:0000313" key="2">
    <source>
        <dbReference type="EMBL" id="RIV38935.1"/>
    </source>
</evidence>
<evidence type="ECO:0000313" key="3">
    <source>
        <dbReference type="Proteomes" id="UP000283832"/>
    </source>
</evidence>
<gene>
    <name evidence="2" type="ORF">D2L64_10955</name>
</gene>
<keyword evidence="3" id="KW-1185">Reference proteome</keyword>
<dbReference type="Proteomes" id="UP000283832">
    <property type="component" value="Unassembled WGS sequence"/>
</dbReference>
<accession>A0A418MW98</accession>